<dbReference type="Proteomes" id="UP000249340">
    <property type="component" value="Chromosome"/>
</dbReference>
<gene>
    <name evidence="1" type="ORF">C7M71_013365</name>
</gene>
<name>A0A345T5X8_9ACTN</name>
<dbReference type="InterPro" id="IPR007061">
    <property type="entry name" value="MST-like"/>
</dbReference>
<dbReference type="OrthoDB" id="3852744at2"/>
<keyword evidence="2" id="KW-1185">Reference proteome</keyword>
<dbReference type="AlphaFoldDB" id="A0A345T5X8"/>
<dbReference type="InterPro" id="IPR034660">
    <property type="entry name" value="DinB/YfiT-like"/>
</dbReference>
<evidence type="ECO:0000313" key="1">
    <source>
        <dbReference type="EMBL" id="AXI81383.1"/>
    </source>
</evidence>
<protein>
    <submittedName>
        <fullName evidence="1">DinB family protein</fullName>
    </submittedName>
</protein>
<dbReference type="RefSeq" id="WP_111489264.1">
    <property type="nucleotide sequence ID" value="NZ_CP031264.1"/>
</dbReference>
<sequence>MPELVREVTDERDALLAFLAAQRGGLRRALLGVGEEQAAARPTAGTLSLGGLVKHVARTEQGWVSVILAGRPDPDPEGWMARWHEQFTMGPGETVAGLLARYAEVARETEEIVRALPDLEGTVSLPQAPWFPPDGTRSARWVLLHVIEETARHAGHADIVRESLDGATAFALLDAASKGKDGNA</sequence>
<evidence type="ECO:0000313" key="2">
    <source>
        <dbReference type="Proteomes" id="UP000249340"/>
    </source>
</evidence>
<dbReference type="Gene3D" id="1.20.120.450">
    <property type="entry name" value="dinb family like domain"/>
    <property type="match status" value="1"/>
</dbReference>
<accession>A0A345T5X8</accession>
<reference evidence="2" key="1">
    <citation type="submission" date="2018-07" db="EMBL/GenBank/DDBJ databases">
        <title>Streptacidiphilus bronchialis DSM 106435 chromosome.</title>
        <authorList>
            <person name="Batra D."/>
            <person name="Gulvik C.A."/>
        </authorList>
    </citation>
    <scope>NUCLEOTIDE SEQUENCE [LARGE SCALE GENOMIC DNA]</scope>
    <source>
        <strain evidence="2">DSM 106435</strain>
    </source>
</reference>
<proteinExistence type="predicted"/>
<dbReference type="SUPFAM" id="SSF109854">
    <property type="entry name" value="DinB/YfiT-like putative metalloenzymes"/>
    <property type="match status" value="1"/>
</dbReference>
<dbReference type="Pfam" id="PF04978">
    <property type="entry name" value="MST"/>
    <property type="match status" value="1"/>
</dbReference>
<dbReference type="KEGG" id="stri:C7M71_013365"/>
<organism evidence="1 2">
    <name type="scientific">Peterkaempfera bronchialis</name>
    <dbReference type="NCBI Taxonomy" id="2126346"/>
    <lineage>
        <taxon>Bacteria</taxon>
        <taxon>Bacillati</taxon>
        <taxon>Actinomycetota</taxon>
        <taxon>Actinomycetes</taxon>
        <taxon>Kitasatosporales</taxon>
        <taxon>Streptomycetaceae</taxon>
        <taxon>Peterkaempfera</taxon>
    </lineage>
</organism>
<dbReference type="EMBL" id="CP031264">
    <property type="protein sequence ID" value="AXI81383.1"/>
    <property type="molecule type" value="Genomic_DNA"/>
</dbReference>